<dbReference type="Pfam" id="PF03413">
    <property type="entry name" value="PepSY"/>
    <property type="match status" value="1"/>
</dbReference>
<proteinExistence type="predicted"/>
<name>A0A0K8NU56_PISS1</name>
<dbReference type="Proteomes" id="UP000037660">
    <property type="component" value="Unassembled WGS sequence"/>
</dbReference>
<evidence type="ECO:0000259" key="1">
    <source>
        <dbReference type="Pfam" id="PF03413"/>
    </source>
</evidence>
<comment type="caution">
    <text evidence="2">The sequence shown here is derived from an EMBL/GenBank/DDBJ whole genome shotgun (WGS) entry which is preliminary data.</text>
</comment>
<reference evidence="3" key="1">
    <citation type="submission" date="2015-07" db="EMBL/GenBank/DDBJ databases">
        <title>Discovery of a poly(ethylene terephthalate assimilation.</title>
        <authorList>
            <person name="Yoshida S."/>
            <person name="Hiraga K."/>
            <person name="Takehana T."/>
            <person name="Taniguchi I."/>
            <person name="Yamaji H."/>
            <person name="Maeda Y."/>
            <person name="Toyohara K."/>
            <person name="Miyamoto K."/>
            <person name="Kimura Y."/>
            <person name="Oda K."/>
        </authorList>
    </citation>
    <scope>NUCLEOTIDE SEQUENCE [LARGE SCALE GENOMIC DNA]</scope>
    <source>
        <strain evidence="3">NBRC 110686 / TISTR 2288 / 201-F6</strain>
    </source>
</reference>
<keyword evidence="3" id="KW-1185">Reference proteome</keyword>
<dbReference type="Gene3D" id="3.10.450.40">
    <property type="match status" value="1"/>
</dbReference>
<organism evidence="2 3">
    <name type="scientific">Piscinibacter sakaiensis</name>
    <name type="common">Ideonella sakaiensis</name>
    <dbReference type="NCBI Taxonomy" id="1547922"/>
    <lineage>
        <taxon>Bacteria</taxon>
        <taxon>Pseudomonadati</taxon>
        <taxon>Pseudomonadota</taxon>
        <taxon>Betaproteobacteria</taxon>
        <taxon>Burkholderiales</taxon>
        <taxon>Sphaerotilaceae</taxon>
        <taxon>Piscinibacter</taxon>
    </lineage>
</organism>
<feature type="domain" description="PepSY" evidence="1">
    <location>
        <begin position="60"/>
        <end position="114"/>
    </location>
</feature>
<dbReference type="AlphaFoldDB" id="A0A0K8NU56"/>
<dbReference type="InterPro" id="IPR025711">
    <property type="entry name" value="PepSY"/>
</dbReference>
<accession>A0A0K8NU56</accession>
<reference evidence="2 3" key="2">
    <citation type="journal article" date="2016" name="Science">
        <title>A bacterium that degrades and assimilates poly(ethylene terephthalate).</title>
        <authorList>
            <person name="Yoshida S."/>
            <person name="Hiraga K."/>
            <person name="Takehana T."/>
            <person name="Taniguchi I."/>
            <person name="Yamaji H."/>
            <person name="Maeda Y."/>
            <person name="Toyohara K."/>
            <person name="Miyamoto K."/>
            <person name="Kimura Y."/>
            <person name="Oda K."/>
        </authorList>
    </citation>
    <scope>NUCLEOTIDE SEQUENCE [LARGE SCALE GENOMIC DNA]</scope>
    <source>
        <strain evidence="3">NBRC 110686 / TISTR 2288 / 201-F6</strain>
    </source>
</reference>
<dbReference type="STRING" id="1547922.ISF6_1681"/>
<protein>
    <submittedName>
        <fullName evidence="2">Putative membrane protein</fullName>
    </submittedName>
</protein>
<sequence>MAARPPARRPAHGGATPALALALAALLALAAALFGGRPAEARDRAAHERAWAGRGALRPLAELLAVLERALPGRMIEADLDEEDGRPVYEIDWLLPDGRKLEVTLDARSGAWLKLEGPRLETAFRGSAPGGGGRP</sequence>
<gene>
    <name evidence="2" type="ORF">ISF6_1681</name>
</gene>
<evidence type="ECO:0000313" key="2">
    <source>
        <dbReference type="EMBL" id="GAP33903.1"/>
    </source>
</evidence>
<dbReference type="EMBL" id="BBYR01000003">
    <property type="protein sequence ID" value="GAP33903.1"/>
    <property type="molecule type" value="Genomic_DNA"/>
</dbReference>
<evidence type="ECO:0000313" key="3">
    <source>
        <dbReference type="Proteomes" id="UP000037660"/>
    </source>
</evidence>